<evidence type="ECO:0000256" key="8">
    <source>
        <dbReference type="ARBA" id="ARBA00022989"/>
    </source>
</evidence>
<evidence type="ECO:0000256" key="1">
    <source>
        <dbReference type="ARBA" id="ARBA00000085"/>
    </source>
</evidence>
<dbReference type="Proteomes" id="UP000266301">
    <property type="component" value="Chromosome"/>
</dbReference>
<feature type="transmembrane region" description="Helical" evidence="11">
    <location>
        <begin position="46"/>
        <end position="68"/>
    </location>
</feature>
<dbReference type="EMBL" id="CP032416">
    <property type="protein sequence ID" value="AYD39394.1"/>
    <property type="molecule type" value="Genomic_DNA"/>
</dbReference>
<evidence type="ECO:0000259" key="12">
    <source>
        <dbReference type="PROSITE" id="PS50109"/>
    </source>
</evidence>
<feature type="transmembrane region" description="Helical" evidence="11">
    <location>
        <begin position="21"/>
        <end position="40"/>
    </location>
</feature>
<dbReference type="GO" id="GO:0000155">
    <property type="term" value="F:phosphorelay sensor kinase activity"/>
    <property type="evidence" value="ECO:0007669"/>
    <property type="project" value="TreeGrafter"/>
</dbReference>
<gene>
    <name evidence="13" type="ORF">D4Z93_02090</name>
</gene>
<dbReference type="EC" id="2.7.13.3" evidence="3"/>
<keyword evidence="4" id="KW-1003">Cell membrane</keyword>
<comment type="subcellular location">
    <subcellularLocation>
        <location evidence="2">Cell membrane</location>
        <topology evidence="2">Multi-pass membrane protein</topology>
    </subcellularLocation>
</comment>
<evidence type="ECO:0000256" key="11">
    <source>
        <dbReference type="SAM" id="Phobius"/>
    </source>
</evidence>
<comment type="catalytic activity">
    <reaction evidence="1">
        <text>ATP + protein L-histidine = ADP + protein N-phospho-L-histidine.</text>
        <dbReference type="EC" id="2.7.13.3"/>
    </reaction>
</comment>
<dbReference type="PANTHER" id="PTHR45453:SF2">
    <property type="entry name" value="HISTIDINE KINASE"/>
    <property type="match status" value="1"/>
</dbReference>
<evidence type="ECO:0000256" key="5">
    <source>
        <dbReference type="ARBA" id="ARBA00022679"/>
    </source>
</evidence>
<dbReference type="RefSeq" id="WP_119970103.1">
    <property type="nucleotide sequence ID" value="NZ_CP032416.1"/>
</dbReference>
<feature type="domain" description="Histidine kinase" evidence="12">
    <location>
        <begin position="130"/>
        <end position="334"/>
    </location>
</feature>
<dbReference type="GO" id="GO:0004721">
    <property type="term" value="F:phosphoprotein phosphatase activity"/>
    <property type="evidence" value="ECO:0007669"/>
    <property type="project" value="TreeGrafter"/>
</dbReference>
<keyword evidence="5" id="KW-0808">Transferase</keyword>
<dbReference type="Gene3D" id="3.30.565.10">
    <property type="entry name" value="Histidine kinase-like ATPase, C-terminal domain"/>
    <property type="match status" value="1"/>
</dbReference>
<evidence type="ECO:0000256" key="9">
    <source>
        <dbReference type="ARBA" id="ARBA00023012"/>
    </source>
</evidence>
<evidence type="ECO:0000256" key="4">
    <source>
        <dbReference type="ARBA" id="ARBA00022475"/>
    </source>
</evidence>
<dbReference type="SUPFAM" id="SSF55874">
    <property type="entry name" value="ATPase domain of HSP90 chaperone/DNA topoisomerase II/histidine kinase"/>
    <property type="match status" value="1"/>
</dbReference>
<reference evidence="13 14" key="1">
    <citation type="journal article" date="2019" name="Int. J. Syst. Evol. Microbiol.">
        <title>Clostridium fermenticellae sp. nov., isolated from the mud in a fermentation cellar for the production of the Chinese liquor, baijiu.</title>
        <authorList>
            <person name="Xu P.X."/>
            <person name="Chai L.J."/>
            <person name="Qiu T."/>
            <person name="Zhang X.J."/>
            <person name="Lu Z.M."/>
            <person name="Xiao C."/>
            <person name="Wang S.T."/>
            <person name="Shen C.H."/>
            <person name="Shi J.S."/>
            <person name="Xu Z.H."/>
        </authorList>
    </citation>
    <scope>NUCLEOTIDE SEQUENCE [LARGE SCALE GENOMIC DNA]</scope>
    <source>
        <strain evidence="13 14">JN500901</strain>
    </source>
</reference>
<evidence type="ECO:0000313" key="13">
    <source>
        <dbReference type="EMBL" id="AYD39394.1"/>
    </source>
</evidence>
<dbReference type="InterPro" id="IPR050351">
    <property type="entry name" value="BphY/WalK/GraS-like"/>
</dbReference>
<organism evidence="13 14">
    <name type="scientific">Clostridium fermenticellae</name>
    <dbReference type="NCBI Taxonomy" id="2068654"/>
    <lineage>
        <taxon>Bacteria</taxon>
        <taxon>Bacillati</taxon>
        <taxon>Bacillota</taxon>
        <taxon>Clostridia</taxon>
        <taxon>Eubacteriales</taxon>
        <taxon>Clostridiaceae</taxon>
        <taxon>Clostridium</taxon>
    </lineage>
</organism>
<keyword evidence="10 11" id="KW-0472">Membrane</keyword>
<dbReference type="InterPro" id="IPR005467">
    <property type="entry name" value="His_kinase_dom"/>
</dbReference>
<dbReference type="SMART" id="SM00387">
    <property type="entry name" value="HATPase_c"/>
    <property type="match status" value="1"/>
</dbReference>
<dbReference type="AlphaFoldDB" id="A0A386H147"/>
<dbReference type="InterPro" id="IPR003594">
    <property type="entry name" value="HATPase_dom"/>
</dbReference>
<keyword evidence="9" id="KW-0902">Two-component regulatory system</keyword>
<evidence type="ECO:0000313" key="14">
    <source>
        <dbReference type="Proteomes" id="UP000266301"/>
    </source>
</evidence>
<dbReference type="PRINTS" id="PR00344">
    <property type="entry name" value="BCTRLSENSOR"/>
</dbReference>
<sequence>MKKNSLTQIILFYIKDNRKTIMAYIIFTTIFVIVFLLYSIQLEPILYAFLLSIIAASVFATHNFITYLKKHKRLYMIQNQTNINLDTLPEYSNSIEYDYQSILKRSYAQTAELISKIDIKQTETIDYYTLWAHQIKTPIAAIRLILQNNEYTEQNKELLEQTFKIEQYVEMVLSYLKIDSSTSDLVLKNYDLLQIIKQVIRKYAHIFIRKNITLDLGEIDCTVLTDEKWLVFVIEQILWNALKYTKRGKISIYMENGEDKILVIKDTGIGIAEEDLPRIFEKGFTGYNGRMDKKATGIGLYLCKKILNKLSHTITITSEIDKGTKVKINLSSVKTIIE</sequence>
<keyword evidence="14" id="KW-1185">Reference proteome</keyword>
<dbReference type="InterPro" id="IPR036890">
    <property type="entry name" value="HATPase_C_sf"/>
</dbReference>
<evidence type="ECO:0000256" key="3">
    <source>
        <dbReference type="ARBA" id="ARBA00012438"/>
    </source>
</evidence>
<accession>A0A386H147</accession>
<evidence type="ECO:0000256" key="10">
    <source>
        <dbReference type="ARBA" id="ARBA00023136"/>
    </source>
</evidence>
<dbReference type="InterPro" id="IPR004358">
    <property type="entry name" value="Sig_transdc_His_kin-like_C"/>
</dbReference>
<evidence type="ECO:0000256" key="6">
    <source>
        <dbReference type="ARBA" id="ARBA00022692"/>
    </source>
</evidence>
<keyword evidence="6 11" id="KW-0812">Transmembrane</keyword>
<dbReference type="PANTHER" id="PTHR45453">
    <property type="entry name" value="PHOSPHATE REGULON SENSOR PROTEIN PHOR"/>
    <property type="match status" value="1"/>
</dbReference>
<dbReference type="OrthoDB" id="9780487at2"/>
<dbReference type="GO" id="GO:0005886">
    <property type="term" value="C:plasma membrane"/>
    <property type="evidence" value="ECO:0007669"/>
    <property type="project" value="UniProtKB-SubCell"/>
</dbReference>
<name>A0A386H147_9CLOT</name>
<evidence type="ECO:0000256" key="7">
    <source>
        <dbReference type="ARBA" id="ARBA00022777"/>
    </source>
</evidence>
<dbReference type="PROSITE" id="PS50109">
    <property type="entry name" value="HIS_KIN"/>
    <property type="match status" value="1"/>
</dbReference>
<dbReference type="Pfam" id="PF02518">
    <property type="entry name" value="HATPase_c"/>
    <property type="match status" value="1"/>
</dbReference>
<evidence type="ECO:0000256" key="2">
    <source>
        <dbReference type="ARBA" id="ARBA00004651"/>
    </source>
</evidence>
<dbReference type="GO" id="GO:0016036">
    <property type="term" value="P:cellular response to phosphate starvation"/>
    <property type="evidence" value="ECO:0007669"/>
    <property type="project" value="TreeGrafter"/>
</dbReference>
<keyword evidence="8 11" id="KW-1133">Transmembrane helix</keyword>
<dbReference type="KEGG" id="cfer:D4Z93_02090"/>
<proteinExistence type="predicted"/>
<keyword evidence="7 13" id="KW-0418">Kinase</keyword>
<protein>
    <recommendedName>
        <fullName evidence="3">histidine kinase</fullName>
        <ecNumber evidence="3">2.7.13.3</ecNumber>
    </recommendedName>
</protein>